<evidence type="ECO:0000259" key="3">
    <source>
        <dbReference type="Pfam" id="PF01522"/>
    </source>
</evidence>
<evidence type="ECO:0000313" key="5">
    <source>
        <dbReference type="Proteomes" id="UP000036261"/>
    </source>
</evidence>
<feature type="domain" description="NodB homology" evidence="3">
    <location>
        <begin position="82"/>
        <end position="249"/>
    </location>
</feature>
<dbReference type="Pfam" id="PF01522">
    <property type="entry name" value="Polysacc_deac_1"/>
    <property type="match status" value="1"/>
</dbReference>
<organism evidence="4 5">
    <name type="scientific">Chryseobacterium angstadtii</name>
    <dbReference type="NCBI Taxonomy" id="558151"/>
    <lineage>
        <taxon>Bacteria</taxon>
        <taxon>Pseudomonadati</taxon>
        <taxon>Bacteroidota</taxon>
        <taxon>Flavobacteriia</taxon>
        <taxon>Flavobacteriales</taxon>
        <taxon>Weeksellaceae</taxon>
        <taxon>Chryseobacterium group</taxon>
        <taxon>Chryseobacterium</taxon>
    </lineage>
</organism>
<dbReference type="InterPro" id="IPR002509">
    <property type="entry name" value="NODB_dom"/>
</dbReference>
<name>A0A0J7I1H5_9FLAO</name>
<comment type="subcellular location">
    <subcellularLocation>
        <location evidence="1">Secreted</location>
    </subcellularLocation>
</comment>
<keyword evidence="2" id="KW-0732">Signal</keyword>
<sequence length="333" mass="39334">MKEKIINLLAAFENKNIGDSFPLNYCLPLYHCVSDDDLPHIKHVINYKNTKQFEEDLDCFSRHFQLVSWSEFKDFVQGNFRPRKKIALLTFDDGFREFYEVAVPVLERKGIYACNFINPAFIDNRDMMFRCKASLLIDRIKKIHIINHEVYSLLSLENKADKEFLINKILNISYQEKEVLEILAEKLDVDYKAFSKEYKPYLSTEELKTLTEKGYGIAAHSWDHPKYGDLSLEDQMKTTDQTFNYLKENGFLHETFAFPFTDFGVKKAFFDELFKNEDILYSFGCAGIKLDSVEKNFQRIPMEMGESGEKILKREMAYFRMKKIIHKNKIVRR</sequence>
<proteinExistence type="predicted"/>
<dbReference type="GO" id="GO:0016810">
    <property type="term" value="F:hydrolase activity, acting on carbon-nitrogen (but not peptide) bonds"/>
    <property type="evidence" value="ECO:0007669"/>
    <property type="project" value="InterPro"/>
</dbReference>
<dbReference type="OrthoDB" id="1446101at2"/>
<dbReference type="PATRIC" id="fig|558151.6.peg.3973"/>
<comment type="caution">
    <text evidence="4">The sequence shown here is derived from an EMBL/GenBank/DDBJ whole genome shotgun (WGS) entry which is preliminary data.</text>
</comment>
<accession>A0A0J7I1H5</accession>
<dbReference type="GO" id="GO:0005975">
    <property type="term" value="P:carbohydrate metabolic process"/>
    <property type="evidence" value="ECO:0007669"/>
    <property type="project" value="InterPro"/>
</dbReference>
<dbReference type="Gene3D" id="3.20.20.370">
    <property type="entry name" value="Glycoside hydrolase/deacetylase"/>
    <property type="match status" value="1"/>
</dbReference>
<dbReference type="Proteomes" id="UP000036261">
    <property type="component" value="Unassembled WGS sequence"/>
</dbReference>
<dbReference type="GO" id="GO:0005576">
    <property type="term" value="C:extracellular region"/>
    <property type="evidence" value="ECO:0007669"/>
    <property type="project" value="UniProtKB-SubCell"/>
</dbReference>
<dbReference type="EMBL" id="LFND01000006">
    <property type="protein sequence ID" value="KMQ60268.1"/>
    <property type="molecule type" value="Genomic_DNA"/>
</dbReference>
<dbReference type="InterPro" id="IPR011330">
    <property type="entry name" value="Glyco_hydro/deAcase_b/a-brl"/>
</dbReference>
<reference evidence="4 5" key="1">
    <citation type="journal article" date="2013" name="Int. J. Syst. Evol. Microbiol.">
        <title>Chryseobacterium angstadtii sp. nov., isolated from a newt tank.</title>
        <authorList>
            <person name="Kirk K.E."/>
            <person name="Hoffman J.A."/>
            <person name="Smith K.A."/>
            <person name="Strahan B.L."/>
            <person name="Failor K.C."/>
            <person name="Krebs J.E."/>
            <person name="Gale A.N."/>
            <person name="Do T.D."/>
            <person name="Sontag T.C."/>
            <person name="Batties A.M."/>
            <person name="Mistiszyn K."/>
            <person name="Newman J.D."/>
        </authorList>
    </citation>
    <scope>NUCLEOTIDE SEQUENCE [LARGE SCALE GENOMIC DNA]</scope>
    <source>
        <strain evidence="4 5">KM</strain>
    </source>
</reference>
<keyword evidence="5" id="KW-1185">Reference proteome</keyword>
<dbReference type="PANTHER" id="PTHR34216">
    <property type="match status" value="1"/>
</dbReference>
<dbReference type="PANTHER" id="PTHR34216:SF3">
    <property type="entry name" value="POLY-BETA-1,6-N-ACETYL-D-GLUCOSAMINE N-DEACETYLASE"/>
    <property type="match status" value="1"/>
</dbReference>
<gene>
    <name evidence="4" type="ORF">ACM46_18855</name>
</gene>
<protein>
    <recommendedName>
        <fullName evidence="3">NodB homology domain-containing protein</fullName>
    </recommendedName>
</protein>
<dbReference type="RefSeq" id="WP_048508213.1">
    <property type="nucleotide sequence ID" value="NZ_LFND01000006.1"/>
</dbReference>
<dbReference type="STRING" id="558151.ACM46_18855"/>
<evidence type="ECO:0000256" key="2">
    <source>
        <dbReference type="ARBA" id="ARBA00022729"/>
    </source>
</evidence>
<dbReference type="SUPFAM" id="SSF88713">
    <property type="entry name" value="Glycoside hydrolase/deacetylase"/>
    <property type="match status" value="1"/>
</dbReference>
<evidence type="ECO:0000256" key="1">
    <source>
        <dbReference type="ARBA" id="ARBA00004613"/>
    </source>
</evidence>
<dbReference type="InterPro" id="IPR051398">
    <property type="entry name" value="Polysacch_Deacetylase"/>
</dbReference>
<evidence type="ECO:0000313" key="4">
    <source>
        <dbReference type="EMBL" id="KMQ60268.1"/>
    </source>
</evidence>
<dbReference type="AlphaFoldDB" id="A0A0J7I1H5"/>
<dbReference type="CDD" id="cd10918">
    <property type="entry name" value="CE4_NodB_like_5s_6s"/>
    <property type="match status" value="1"/>
</dbReference>